<dbReference type="KEGG" id="rmar:GBA65_19180"/>
<dbReference type="AlphaFoldDB" id="A0A6G8Q1E5"/>
<feature type="compositionally biased region" description="Basic and acidic residues" evidence="1">
    <location>
        <begin position="74"/>
        <end position="88"/>
    </location>
</feature>
<feature type="compositionally biased region" description="Basic and acidic residues" evidence="1">
    <location>
        <begin position="30"/>
        <end position="46"/>
    </location>
</feature>
<evidence type="ECO:0000313" key="4">
    <source>
        <dbReference type="Proteomes" id="UP000502706"/>
    </source>
</evidence>
<feature type="region of interest" description="Disordered" evidence="1">
    <location>
        <begin position="199"/>
        <end position="247"/>
    </location>
</feature>
<dbReference type="EMBL" id="CP045121">
    <property type="protein sequence ID" value="QIN80291.1"/>
    <property type="molecule type" value="Genomic_DNA"/>
</dbReference>
<evidence type="ECO:0000313" key="3">
    <source>
        <dbReference type="EMBL" id="QIN80291.1"/>
    </source>
</evidence>
<keyword evidence="4" id="KW-1185">Reference proteome</keyword>
<feature type="compositionally biased region" description="Low complexity" evidence="1">
    <location>
        <begin position="224"/>
        <end position="247"/>
    </location>
</feature>
<reference evidence="3 4" key="1">
    <citation type="submission" date="2019-10" db="EMBL/GenBank/DDBJ databases">
        <title>Rubrobacter sp nov SCSIO 52915 isolated from a deep-sea sediment in the South China Sea.</title>
        <authorList>
            <person name="Chen R.W."/>
        </authorList>
    </citation>
    <scope>NUCLEOTIDE SEQUENCE [LARGE SCALE GENOMIC DNA]</scope>
    <source>
        <strain evidence="3 4">SCSIO 52915</strain>
    </source>
</reference>
<feature type="chain" id="PRO_5038730401" evidence="2">
    <location>
        <begin position="26"/>
        <end position="247"/>
    </location>
</feature>
<feature type="signal peptide" evidence="2">
    <location>
        <begin position="1"/>
        <end position="25"/>
    </location>
</feature>
<accession>A0A6G8Q1E5</accession>
<feature type="compositionally biased region" description="Low complexity" evidence="1">
    <location>
        <begin position="208"/>
        <end position="217"/>
    </location>
</feature>
<feature type="region of interest" description="Disordered" evidence="1">
    <location>
        <begin position="25"/>
        <end position="88"/>
    </location>
</feature>
<sequence>MKALRVAAALVALVSLALLSLLYSAEEAGDPPREPRPPVARTEEPRTTAARPPPEEPVAPEPEGALVPIAHITSPREDVSMEELSRTRDLAVPRELREAASGLLGPSDLEGMESVGAVLDRVSRDPAALGLVPWEEVGPRVKALSVDGQALLRPDAAAGEGYPLRPAGATVPDAGELRRVVVGGDIVLDRGQSYAVIQQGRGLGFPSTAATRPSPGARPRRAPTRSSASSTSSPPSAGARAARCGST</sequence>
<gene>
    <name evidence="3" type="ORF">GBA65_19180</name>
</gene>
<dbReference type="RefSeq" id="WP_166397962.1">
    <property type="nucleotide sequence ID" value="NZ_CP045121.1"/>
</dbReference>
<name>A0A6G8Q1E5_9ACTN</name>
<evidence type="ECO:0000256" key="2">
    <source>
        <dbReference type="SAM" id="SignalP"/>
    </source>
</evidence>
<evidence type="ECO:0000256" key="1">
    <source>
        <dbReference type="SAM" id="MobiDB-lite"/>
    </source>
</evidence>
<keyword evidence="2" id="KW-0732">Signal</keyword>
<protein>
    <submittedName>
        <fullName evidence="3">Uncharacterized protein</fullName>
    </submittedName>
</protein>
<dbReference type="Proteomes" id="UP000502706">
    <property type="component" value="Chromosome"/>
</dbReference>
<feature type="compositionally biased region" description="Pro residues" evidence="1">
    <location>
        <begin position="51"/>
        <end position="60"/>
    </location>
</feature>
<proteinExistence type="predicted"/>
<organism evidence="3 4">
    <name type="scientific">Rubrobacter marinus</name>
    <dbReference type="NCBI Taxonomy" id="2653852"/>
    <lineage>
        <taxon>Bacteria</taxon>
        <taxon>Bacillati</taxon>
        <taxon>Actinomycetota</taxon>
        <taxon>Rubrobacteria</taxon>
        <taxon>Rubrobacterales</taxon>
        <taxon>Rubrobacteraceae</taxon>
        <taxon>Rubrobacter</taxon>
    </lineage>
</organism>